<dbReference type="EC" id="5.1.3.14" evidence="3"/>
<dbReference type="InterPro" id="IPR003331">
    <property type="entry name" value="UDP_GlcNAc_Epimerase_2_dom"/>
</dbReference>
<dbReference type="Proteomes" id="UP000014210">
    <property type="component" value="Unassembled WGS sequence"/>
</dbReference>
<organism evidence="6 7">
    <name type="scientific">Enterococcus durans ATCC 6056</name>
    <dbReference type="NCBI Taxonomy" id="1140001"/>
    <lineage>
        <taxon>Bacteria</taxon>
        <taxon>Bacillati</taxon>
        <taxon>Bacillota</taxon>
        <taxon>Bacilli</taxon>
        <taxon>Lactobacillales</taxon>
        <taxon>Enterococcaceae</taxon>
        <taxon>Enterococcus</taxon>
    </lineage>
</organism>
<keyword evidence="7" id="KW-1185">Reference proteome</keyword>
<evidence type="ECO:0000259" key="5">
    <source>
        <dbReference type="Pfam" id="PF02350"/>
    </source>
</evidence>
<comment type="caution">
    <text evidence="6">The sequence shown here is derived from an EMBL/GenBank/DDBJ whole genome shotgun (WGS) entry which is preliminary data.</text>
</comment>
<dbReference type="InterPro" id="IPR029767">
    <property type="entry name" value="WecB-like"/>
</dbReference>
<accession>A0ABP2UVC0</accession>
<evidence type="ECO:0000256" key="2">
    <source>
        <dbReference type="ARBA" id="ARBA00038209"/>
    </source>
</evidence>
<keyword evidence="1 4" id="KW-0413">Isomerase</keyword>
<dbReference type="PANTHER" id="PTHR43174">
    <property type="entry name" value="UDP-N-ACETYLGLUCOSAMINE 2-EPIMERASE"/>
    <property type="match status" value="1"/>
</dbReference>
<dbReference type="NCBIfam" id="TIGR00236">
    <property type="entry name" value="wecB"/>
    <property type="match status" value="1"/>
</dbReference>
<dbReference type="Pfam" id="PF02350">
    <property type="entry name" value="Epimerase_2"/>
    <property type="match status" value="1"/>
</dbReference>
<comment type="similarity">
    <text evidence="2 4">Belongs to the UDP-N-acetylglucosamine 2-epimerase family.</text>
</comment>
<dbReference type="PANTHER" id="PTHR43174:SF2">
    <property type="entry name" value="UDP-N-ACETYLGLUCOSAMINE 2-EPIMERASE"/>
    <property type="match status" value="1"/>
</dbReference>
<evidence type="ECO:0000313" key="6">
    <source>
        <dbReference type="EMBL" id="EOT26113.1"/>
    </source>
</evidence>
<sequence length="194" mass="21797">MNYTITGDYQHARLPKDYEKIILVTMHRRENIGEPMRNVFRGLAKIVREFPDVSIIFPMHKNPQVRLPAEEILGSLENVELIEPLDVLDFHNFAAHSYLVLTDSGGVQEEAPSLGVPVFALRDTTERPEGVAAGVLKLIGTNETSVYEETKNILLHPEIQEEMSQKENLYGDGHASERIVEIISAAFSEVKVAM</sequence>
<evidence type="ECO:0000256" key="4">
    <source>
        <dbReference type="RuleBase" id="RU003513"/>
    </source>
</evidence>
<evidence type="ECO:0000256" key="3">
    <source>
        <dbReference type="ARBA" id="ARBA00038858"/>
    </source>
</evidence>
<dbReference type="EMBL" id="AHYU01000059">
    <property type="protein sequence ID" value="EOT26113.1"/>
    <property type="molecule type" value="Genomic_DNA"/>
</dbReference>
<evidence type="ECO:0000256" key="1">
    <source>
        <dbReference type="ARBA" id="ARBA00023235"/>
    </source>
</evidence>
<protein>
    <recommendedName>
        <fullName evidence="3">UDP-N-acetylglucosamine 2-epimerase (non-hydrolyzing)</fullName>
        <ecNumber evidence="3">5.1.3.14</ecNumber>
    </recommendedName>
</protein>
<dbReference type="Gene3D" id="3.40.50.2000">
    <property type="entry name" value="Glycogen Phosphorylase B"/>
    <property type="match status" value="1"/>
</dbReference>
<feature type="domain" description="UDP-N-acetylglucosamine 2-epimerase" evidence="5">
    <location>
        <begin position="17"/>
        <end position="183"/>
    </location>
</feature>
<dbReference type="SUPFAM" id="SSF53756">
    <property type="entry name" value="UDP-Glycosyltransferase/glycogen phosphorylase"/>
    <property type="match status" value="1"/>
</dbReference>
<gene>
    <name evidence="6" type="ORF">OMS_02811</name>
</gene>
<name>A0ABP2UVC0_9ENTE</name>
<proteinExistence type="inferred from homology"/>
<reference evidence="6 7" key="1">
    <citation type="submission" date="2013-03" db="EMBL/GenBank/DDBJ databases">
        <title>The Genome Sequence of Enterococcus durans ATCC_6056 (Illumina only assembly).</title>
        <authorList>
            <consortium name="The Broad Institute Genomics Platform"/>
            <consortium name="The Broad Institute Genome Sequencing Center for Infectious Disease"/>
            <person name="Earl A."/>
            <person name="Russ C."/>
            <person name="Gilmore M."/>
            <person name="Surin D."/>
            <person name="Walker B."/>
            <person name="Young S."/>
            <person name="Zeng Q."/>
            <person name="Gargeya S."/>
            <person name="Fitzgerald M."/>
            <person name="Haas B."/>
            <person name="Abouelleil A."/>
            <person name="Allen A.W."/>
            <person name="Alvarado L."/>
            <person name="Arachchi H.M."/>
            <person name="Berlin A.M."/>
            <person name="Chapman S.B."/>
            <person name="Gainer-Dewar J."/>
            <person name="Goldberg J."/>
            <person name="Griggs A."/>
            <person name="Gujja S."/>
            <person name="Hansen M."/>
            <person name="Howarth C."/>
            <person name="Imamovic A."/>
            <person name="Ireland A."/>
            <person name="Larimer J."/>
            <person name="McCowan C."/>
            <person name="Murphy C."/>
            <person name="Pearson M."/>
            <person name="Poon T.W."/>
            <person name="Priest M."/>
            <person name="Roberts A."/>
            <person name="Saif S."/>
            <person name="Shea T."/>
            <person name="Sisk P."/>
            <person name="Sykes S."/>
            <person name="Wortman J."/>
            <person name="Nusbaum C."/>
            <person name="Birren B."/>
        </authorList>
    </citation>
    <scope>NUCLEOTIDE SEQUENCE [LARGE SCALE GENOMIC DNA]</scope>
    <source>
        <strain evidence="6 7">ATCC 6056</strain>
    </source>
</reference>
<evidence type="ECO:0000313" key="7">
    <source>
        <dbReference type="Proteomes" id="UP000014210"/>
    </source>
</evidence>